<dbReference type="PROSITE" id="PS51380">
    <property type="entry name" value="EXS"/>
    <property type="match status" value="1"/>
</dbReference>
<evidence type="ECO:0000313" key="9">
    <source>
        <dbReference type="Proteomes" id="UP001626550"/>
    </source>
</evidence>
<dbReference type="Proteomes" id="UP001626550">
    <property type="component" value="Unassembled WGS sequence"/>
</dbReference>
<keyword evidence="2" id="KW-0812">Transmembrane</keyword>
<gene>
    <name evidence="8" type="primary">XPR1_3</name>
    <name evidence="8" type="ORF">Ciccas_011987</name>
</gene>
<feature type="signal peptide" evidence="6">
    <location>
        <begin position="1"/>
        <end position="16"/>
    </location>
</feature>
<evidence type="ECO:0000256" key="5">
    <source>
        <dbReference type="SAM" id="MobiDB-lite"/>
    </source>
</evidence>
<feature type="region of interest" description="Disordered" evidence="5">
    <location>
        <begin position="268"/>
        <end position="303"/>
    </location>
</feature>
<dbReference type="PANTHER" id="PTHR10783:SF103">
    <property type="entry name" value="SOLUTE CARRIER FAMILY 53 MEMBER 1"/>
    <property type="match status" value="1"/>
</dbReference>
<sequence>MLVITILACLLNTAYCYYWDIFCDWSLVDRNCSSRLKRDELIYRFKAYYVVAAIEDLLIRLNWAIILWLTYTEYRALELIKFGGALLEVIRRFIWNFFRLENEHLNNCGQFRAVRDINIARLPKPEAPKTVLKQKIITTLKNAHTLKRPSMRNIQSANDLVGMRLGKPRLMNKLIWRSRKLLETIPSDMRRMNRANSIIAPEEFLPIVEFKVSPQTTNLTVHTLQQARELYDIKSFSPIEEDDSPGTTQIPEQARKMAQHLRSILKKDSEPVSTSDDSKIRRSSSHEKLKVGPSPLAMTKEEEETEEAIKFFVPQVVVQDGSPPTRSAITSL</sequence>
<keyword evidence="9" id="KW-1185">Reference proteome</keyword>
<name>A0ABD2PQ67_9PLAT</name>
<dbReference type="EMBL" id="JBJKFK010003882">
    <property type="protein sequence ID" value="KAL3309469.1"/>
    <property type="molecule type" value="Genomic_DNA"/>
</dbReference>
<comment type="caution">
    <text evidence="8">The sequence shown here is derived from an EMBL/GenBank/DDBJ whole genome shotgun (WGS) entry which is preliminary data.</text>
</comment>
<dbReference type="AlphaFoldDB" id="A0ABD2PQ67"/>
<dbReference type="GO" id="GO:0016020">
    <property type="term" value="C:membrane"/>
    <property type="evidence" value="ECO:0007669"/>
    <property type="project" value="UniProtKB-SubCell"/>
</dbReference>
<evidence type="ECO:0000256" key="6">
    <source>
        <dbReference type="SAM" id="SignalP"/>
    </source>
</evidence>
<keyword evidence="4" id="KW-0472">Membrane</keyword>
<keyword evidence="3" id="KW-1133">Transmembrane helix</keyword>
<evidence type="ECO:0000256" key="4">
    <source>
        <dbReference type="ARBA" id="ARBA00023136"/>
    </source>
</evidence>
<protein>
    <submittedName>
        <fullName evidence="8">Xenotropic and polytropic retrovirus receptor 1</fullName>
    </submittedName>
</protein>
<dbReference type="PANTHER" id="PTHR10783">
    <property type="entry name" value="XENOTROPIC AND POLYTROPIC RETROVIRUS RECEPTOR 1-RELATED"/>
    <property type="match status" value="1"/>
</dbReference>
<feature type="chain" id="PRO_5044780193" evidence="6">
    <location>
        <begin position="17"/>
        <end position="332"/>
    </location>
</feature>
<comment type="subcellular location">
    <subcellularLocation>
        <location evidence="1">Membrane</location>
        <topology evidence="1">Multi-pass membrane protein</topology>
    </subcellularLocation>
</comment>
<dbReference type="Pfam" id="PF03124">
    <property type="entry name" value="EXS"/>
    <property type="match status" value="1"/>
</dbReference>
<evidence type="ECO:0000256" key="3">
    <source>
        <dbReference type="ARBA" id="ARBA00022989"/>
    </source>
</evidence>
<reference evidence="8 9" key="1">
    <citation type="submission" date="2024-11" db="EMBL/GenBank/DDBJ databases">
        <title>Adaptive evolution of stress response genes in parasites aligns with host niche diversity.</title>
        <authorList>
            <person name="Hahn C."/>
            <person name="Resl P."/>
        </authorList>
    </citation>
    <scope>NUCLEOTIDE SEQUENCE [LARGE SCALE GENOMIC DNA]</scope>
    <source>
        <strain evidence="8">EGGRZ-B1_66</strain>
        <tissue evidence="8">Body</tissue>
    </source>
</reference>
<dbReference type="InterPro" id="IPR004342">
    <property type="entry name" value="EXS_C"/>
</dbReference>
<accession>A0ABD2PQ67</accession>
<feature type="domain" description="EXS" evidence="7">
    <location>
        <begin position="1"/>
        <end position="134"/>
    </location>
</feature>
<keyword evidence="8" id="KW-0675">Receptor</keyword>
<proteinExistence type="predicted"/>
<evidence type="ECO:0000256" key="1">
    <source>
        <dbReference type="ARBA" id="ARBA00004141"/>
    </source>
</evidence>
<feature type="compositionally biased region" description="Basic and acidic residues" evidence="5">
    <location>
        <begin position="268"/>
        <end position="290"/>
    </location>
</feature>
<evidence type="ECO:0000256" key="2">
    <source>
        <dbReference type="ARBA" id="ARBA00022692"/>
    </source>
</evidence>
<evidence type="ECO:0000259" key="7">
    <source>
        <dbReference type="PROSITE" id="PS51380"/>
    </source>
</evidence>
<keyword evidence="6" id="KW-0732">Signal</keyword>
<organism evidence="8 9">
    <name type="scientific">Cichlidogyrus casuarinus</name>
    <dbReference type="NCBI Taxonomy" id="1844966"/>
    <lineage>
        <taxon>Eukaryota</taxon>
        <taxon>Metazoa</taxon>
        <taxon>Spiralia</taxon>
        <taxon>Lophotrochozoa</taxon>
        <taxon>Platyhelminthes</taxon>
        <taxon>Monogenea</taxon>
        <taxon>Monopisthocotylea</taxon>
        <taxon>Dactylogyridea</taxon>
        <taxon>Ancyrocephalidae</taxon>
        <taxon>Cichlidogyrus</taxon>
    </lineage>
</organism>
<evidence type="ECO:0000313" key="8">
    <source>
        <dbReference type="EMBL" id="KAL3309469.1"/>
    </source>
</evidence>